<accession>A0ABY9HDR8</accession>
<dbReference type="GO" id="GO:0008237">
    <property type="term" value="F:metallopeptidase activity"/>
    <property type="evidence" value="ECO:0007669"/>
    <property type="project" value="UniProtKB-KW"/>
</dbReference>
<evidence type="ECO:0000256" key="11">
    <source>
        <dbReference type="RuleBase" id="RU003983"/>
    </source>
</evidence>
<feature type="transmembrane region" description="Helical" evidence="13">
    <location>
        <begin position="403"/>
        <end position="422"/>
    </location>
</feature>
<evidence type="ECO:0000256" key="4">
    <source>
        <dbReference type="ARBA" id="ARBA00022692"/>
    </source>
</evidence>
<evidence type="ECO:0000256" key="7">
    <source>
        <dbReference type="ARBA" id="ARBA00022833"/>
    </source>
</evidence>
<dbReference type="EMBL" id="CP120997">
    <property type="protein sequence ID" value="WLQ32642.1"/>
    <property type="molecule type" value="Genomic_DNA"/>
</dbReference>
<sequence>MTSAPPRLRKYRLTSALRRAAARLALLCLHATGPCLLLGYILAWAGLMVLCVEASGPAGAGLTTAVTHCLKLMLYVSVATAAMVGPVVVPLIGVVRIVREEEEPRPPGAVPLERTDAPELWRLVADLDLLLGTPGDTRIWLTACVNAEMGVRPLLGRPRSKTLYLGAPLLAGVDREELRAVLCHELAHCAGRHHGCGALAIRTSRILRDVGRKLPEAMTVTTDVGWCNWLLKRNTRLLIALFGRYRKLHDRLSRSARHRQELEADRIAALYVGRASMRRALLRAAETAVAWEAFRGTIPRTARSGWGGIYRSLGDALPARTGHPSHRIMGRRTFSHPALGERLAALGPEEDDPPRAGEPGLRLLSSAAGETGVRWPKLPRPDPHAPATAARTQKERPPVPVRAALMVLVGILSQFSLIARILG</sequence>
<dbReference type="Gene3D" id="3.30.2010.10">
    <property type="entry name" value="Metalloproteases ('zincins'), catalytic domain"/>
    <property type="match status" value="1"/>
</dbReference>
<proteinExistence type="inferred from homology"/>
<dbReference type="InterPro" id="IPR001915">
    <property type="entry name" value="Peptidase_M48"/>
</dbReference>
<feature type="transmembrane region" description="Helical" evidence="13">
    <location>
        <begin position="72"/>
        <end position="95"/>
    </location>
</feature>
<dbReference type="Proteomes" id="UP001239522">
    <property type="component" value="Chromosome"/>
</dbReference>
<protein>
    <submittedName>
        <fullName evidence="15">M48 family metalloprotease</fullName>
        <ecNumber evidence="15">3.4.24.-</ecNumber>
    </submittedName>
</protein>
<keyword evidence="10 13" id="KW-0472">Membrane</keyword>
<comment type="cofactor">
    <cofactor evidence="11">
        <name>Zn(2+)</name>
        <dbReference type="ChEBI" id="CHEBI:29105"/>
    </cofactor>
    <text evidence="11">Binds 1 zinc ion per subunit.</text>
</comment>
<evidence type="ECO:0000313" key="15">
    <source>
        <dbReference type="EMBL" id="WLQ32642.1"/>
    </source>
</evidence>
<dbReference type="CDD" id="cd07328">
    <property type="entry name" value="M48_Ste24p_like"/>
    <property type="match status" value="1"/>
</dbReference>
<dbReference type="Pfam" id="PF01435">
    <property type="entry name" value="Peptidase_M48"/>
    <property type="match status" value="1"/>
</dbReference>
<feature type="transmembrane region" description="Helical" evidence="13">
    <location>
        <begin position="21"/>
        <end position="47"/>
    </location>
</feature>
<evidence type="ECO:0000256" key="5">
    <source>
        <dbReference type="ARBA" id="ARBA00022723"/>
    </source>
</evidence>
<dbReference type="RefSeq" id="WP_306051859.1">
    <property type="nucleotide sequence ID" value="NZ_CP120997.1"/>
</dbReference>
<keyword evidence="3 11" id="KW-0645">Protease</keyword>
<dbReference type="PANTHER" id="PTHR43221">
    <property type="entry name" value="PROTEASE HTPX"/>
    <property type="match status" value="1"/>
</dbReference>
<evidence type="ECO:0000256" key="8">
    <source>
        <dbReference type="ARBA" id="ARBA00022989"/>
    </source>
</evidence>
<evidence type="ECO:0000256" key="13">
    <source>
        <dbReference type="SAM" id="Phobius"/>
    </source>
</evidence>
<dbReference type="InterPro" id="IPR050083">
    <property type="entry name" value="HtpX_protease"/>
</dbReference>
<evidence type="ECO:0000259" key="14">
    <source>
        <dbReference type="Pfam" id="PF01435"/>
    </source>
</evidence>
<name>A0ABY9HDR8_9ACTN</name>
<keyword evidence="2" id="KW-1003">Cell membrane</keyword>
<feature type="region of interest" description="Disordered" evidence="12">
    <location>
        <begin position="372"/>
        <end position="397"/>
    </location>
</feature>
<evidence type="ECO:0000256" key="2">
    <source>
        <dbReference type="ARBA" id="ARBA00022475"/>
    </source>
</evidence>
<keyword evidence="6 11" id="KW-0378">Hydrolase</keyword>
<keyword evidence="7 11" id="KW-0862">Zinc</keyword>
<keyword evidence="16" id="KW-1185">Reference proteome</keyword>
<evidence type="ECO:0000256" key="1">
    <source>
        <dbReference type="ARBA" id="ARBA00004651"/>
    </source>
</evidence>
<comment type="subcellular location">
    <subcellularLocation>
        <location evidence="1">Cell membrane</location>
        <topology evidence="1">Multi-pass membrane protein</topology>
    </subcellularLocation>
</comment>
<evidence type="ECO:0000256" key="6">
    <source>
        <dbReference type="ARBA" id="ARBA00022801"/>
    </source>
</evidence>
<evidence type="ECO:0000256" key="12">
    <source>
        <dbReference type="SAM" id="MobiDB-lite"/>
    </source>
</evidence>
<keyword evidence="4 13" id="KW-0812">Transmembrane</keyword>
<reference evidence="15 16" key="1">
    <citation type="submission" date="2023-03" db="EMBL/GenBank/DDBJ databases">
        <title>Isolation and description of six Streptomyces strains from soil environments, able to metabolize different microbial glucans.</title>
        <authorList>
            <person name="Widen T."/>
            <person name="Larsbrink J."/>
        </authorList>
    </citation>
    <scope>NUCLEOTIDE SEQUENCE [LARGE SCALE GENOMIC DNA]</scope>
    <source>
        <strain evidence="15 16">Mut1</strain>
    </source>
</reference>
<comment type="similarity">
    <text evidence="11">Belongs to the peptidase M48 family.</text>
</comment>
<evidence type="ECO:0000256" key="3">
    <source>
        <dbReference type="ARBA" id="ARBA00022670"/>
    </source>
</evidence>
<organism evidence="15 16">
    <name type="scientific">Streptomyces castrisilvae</name>
    <dbReference type="NCBI Taxonomy" id="3033811"/>
    <lineage>
        <taxon>Bacteria</taxon>
        <taxon>Bacillati</taxon>
        <taxon>Actinomycetota</taxon>
        <taxon>Actinomycetes</taxon>
        <taxon>Kitasatosporales</taxon>
        <taxon>Streptomycetaceae</taxon>
        <taxon>Streptomyces</taxon>
    </lineage>
</organism>
<keyword evidence="5" id="KW-0479">Metal-binding</keyword>
<keyword evidence="9 11" id="KW-0482">Metalloprotease</keyword>
<keyword evidence="8 13" id="KW-1133">Transmembrane helix</keyword>
<evidence type="ECO:0000256" key="10">
    <source>
        <dbReference type="ARBA" id="ARBA00023136"/>
    </source>
</evidence>
<feature type="domain" description="Peptidase M48" evidence="14">
    <location>
        <begin position="160"/>
        <end position="346"/>
    </location>
</feature>
<evidence type="ECO:0000313" key="16">
    <source>
        <dbReference type="Proteomes" id="UP001239522"/>
    </source>
</evidence>
<dbReference type="PANTHER" id="PTHR43221:SF1">
    <property type="entry name" value="PROTEASE HTPX"/>
    <property type="match status" value="1"/>
</dbReference>
<gene>
    <name evidence="15" type="ORF">P8A18_03895</name>
</gene>
<evidence type="ECO:0000256" key="9">
    <source>
        <dbReference type="ARBA" id="ARBA00023049"/>
    </source>
</evidence>
<dbReference type="EC" id="3.4.24.-" evidence="15"/>